<keyword evidence="5 7" id="KW-0408">Iron</keyword>
<dbReference type="Gene3D" id="1.10.800.10">
    <property type="entry name" value="Aromatic amino acid hydroxylase"/>
    <property type="match status" value="1"/>
</dbReference>
<evidence type="ECO:0000256" key="5">
    <source>
        <dbReference type="ARBA" id="ARBA00023004"/>
    </source>
</evidence>
<proteinExistence type="inferred from homology"/>
<keyword evidence="10" id="KW-1185">Reference proteome</keyword>
<name>A0A7K0G371_9SPHI</name>
<dbReference type="InterPro" id="IPR036329">
    <property type="entry name" value="Aro-AA_hydroxylase_C_sf"/>
</dbReference>
<dbReference type="EMBL" id="WKKH01000045">
    <property type="protein sequence ID" value="MRX78257.1"/>
    <property type="molecule type" value="Genomic_DNA"/>
</dbReference>
<comment type="cofactor">
    <cofactor evidence="1 7">
        <name>Fe(2+)</name>
        <dbReference type="ChEBI" id="CHEBI:29033"/>
    </cofactor>
</comment>
<gene>
    <name evidence="9" type="ORF">GJU39_19425</name>
</gene>
<dbReference type="PANTHER" id="PTHR11473">
    <property type="entry name" value="AROMATIC AMINO ACID HYDROXYLASE"/>
    <property type="match status" value="1"/>
</dbReference>
<dbReference type="InterPro" id="IPR036951">
    <property type="entry name" value="ArAA_hydroxylase_sf"/>
</dbReference>
<dbReference type="Pfam" id="PF00351">
    <property type="entry name" value="Biopterin_H"/>
    <property type="match status" value="2"/>
</dbReference>
<protein>
    <submittedName>
        <fullName evidence="9">Aromatic amino acid hydroxylase</fullName>
    </submittedName>
</protein>
<keyword evidence="3 7" id="KW-0479">Metal-binding</keyword>
<dbReference type="NCBIfam" id="NF010657">
    <property type="entry name" value="PRK14056.1"/>
    <property type="match status" value="1"/>
</dbReference>
<evidence type="ECO:0000313" key="10">
    <source>
        <dbReference type="Proteomes" id="UP000487757"/>
    </source>
</evidence>
<dbReference type="SUPFAM" id="SSF56534">
    <property type="entry name" value="Aromatic aminoacid monoxygenases, catalytic and oligomerization domains"/>
    <property type="match status" value="1"/>
</dbReference>
<reference evidence="9 10" key="1">
    <citation type="submission" date="2019-11" db="EMBL/GenBank/DDBJ databases">
        <title>Pedobacter petrophilus genome.</title>
        <authorList>
            <person name="Feldbauer M.J."/>
            <person name="Newman J.D."/>
        </authorList>
    </citation>
    <scope>NUCLEOTIDE SEQUENCE [LARGE SCALE GENOMIC DNA]</scope>
    <source>
        <strain evidence="9 10">LMG 29686</strain>
    </source>
</reference>
<feature type="binding site" evidence="7">
    <location>
        <position position="222"/>
    </location>
    <ligand>
        <name>Fe cation</name>
        <dbReference type="ChEBI" id="CHEBI:24875"/>
    </ligand>
</feature>
<accession>A0A7K0G371</accession>
<keyword evidence="4" id="KW-0560">Oxidoreductase</keyword>
<dbReference type="Gene3D" id="1.20.58.690">
    <property type="match status" value="1"/>
</dbReference>
<feature type="domain" description="Biopterin-dependent aromatic amino acid hydroxylase family profile" evidence="8">
    <location>
        <begin position="1"/>
        <end position="343"/>
    </location>
</feature>
<dbReference type="OrthoDB" id="9780502at2"/>
<comment type="caution">
    <text evidence="9">The sequence shown here is derived from an EMBL/GenBank/DDBJ whole genome shotgun (WGS) entry which is preliminary data.</text>
</comment>
<comment type="similarity">
    <text evidence="2">Belongs to the biopterin-dependent aromatic amino acid hydroxylase family.</text>
</comment>
<evidence type="ECO:0000256" key="1">
    <source>
        <dbReference type="ARBA" id="ARBA00001954"/>
    </source>
</evidence>
<dbReference type="PANTHER" id="PTHR11473:SF24">
    <property type="entry name" value="PHENYLALANINE-4-HYDROXYLASE"/>
    <property type="match status" value="1"/>
</dbReference>
<evidence type="ECO:0000313" key="9">
    <source>
        <dbReference type="EMBL" id="MRX78257.1"/>
    </source>
</evidence>
<dbReference type="AlphaFoldDB" id="A0A7K0G371"/>
<dbReference type="InterPro" id="IPR001273">
    <property type="entry name" value="ArAA_hydroxylase"/>
</dbReference>
<sequence length="591" mass="66876">MSHFNDFNNAQVAKLPNHLKQFIVNQNYGKYTPIDQAVWRYVMRQNYSYLKDVAYYPYIKGLQRAGLSIEYIPDLQTMNDNLGKIGWGAVTVDGFIPPAAFMEYQAYRVLVIAADIRQINHIEYTPAPDIIHESAGHAPIIADTDYNNYLSYFGAIGAKAMFSAKDFELYEAIRKLSILKEAVDADEDQIAKAEKSLRYISENMGEPSEMALLGRLHWWTVEYGLIGTLENPKIYGAGLLSSIGESASCMTKEVEKLWYNIDTINYQYDITKTQPQLFVTETFQNLKDVLEQFADTMAFRRGGMESIMKAIACKNVATAIYSSGLQVTGVFTDIGVGLADEVTFIKTTGASALAYQGKQLADHGKTYHADGFSSPVGRLQDANKPLEDYSDDEIKQLTGIGDNIQLIFESGIKVEGQLMNILRGDGKILLITFTNCTVTERNQNVLFKPEWGNYDMAVGAQIVSVFNGAADKDAFEEITLISEEKARQVVYEEKTLQLHQLYKRVREIRESSENLGELAAIFDQLKRNYRQDWLCAMEILEIIFHKKIYHQLEKEIHVYLEIKAGKESDHRKLINDGLHVIKNPVSQLIVE</sequence>
<keyword evidence="6" id="KW-0503">Monooxygenase</keyword>
<evidence type="ECO:0000256" key="6">
    <source>
        <dbReference type="ARBA" id="ARBA00023033"/>
    </source>
</evidence>
<dbReference type="GO" id="GO:0009072">
    <property type="term" value="P:aromatic amino acid metabolic process"/>
    <property type="evidence" value="ECO:0007669"/>
    <property type="project" value="InterPro"/>
</dbReference>
<dbReference type="Proteomes" id="UP000487757">
    <property type="component" value="Unassembled WGS sequence"/>
</dbReference>
<dbReference type="InterPro" id="IPR019774">
    <property type="entry name" value="Aromatic-AA_hydroxylase_C"/>
</dbReference>
<evidence type="ECO:0000256" key="7">
    <source>
        <dbReference type="PIRSR" id="PIRSR601273-2"/>
    </source>
</evidence>
<evidence type="ECO:0000256" key="2">
    <source>
        <dbReference type="ARBA" id="ARBA00009712"/>
    </source>
</evidence>
<feature type="binding site" evidence="7">
    <location>
        <position position="137"/>
    </location>
    <ligand>
        <name>Fe cation</name>
        <dbReference type="ChEBI" id="CHEBI:24875"/>
    </ligand>
</feature>
<dbReference type="PROSITE" id="PS51410">
    <property type="entry name" value="BH4_AAA_HYDROXYL_2"/>
    <property type="match status" value="1"/>
</dbReference>
<evidence type="ECO:0000256" key="3">
    <source>
        <dbReference type="ARBA" id="ARBA00022723"/>
    </source>
</evidence>
<dbReference type="GO" id="GO:0016714">
    <property type="term" value="F:oxidoreductase activity, acting on paired donors, with incorporation or reduction of molecular oxygen, reduced pteridine as one donor, and incorporation of one atom of oxygen"/>
    <property type="evidence" value="ECO:0007669"/>
    <property type="project" value="InterPro"/>
</dbReference>
<dbReference type="RefSeq" id="WP_154282665.1">
    <property type="nucleotide sequence ID" value="NZ_JBHUJQ010000001.1"/>
</dbReference>
<dbReference type="GO" id="GO:0005506">
    <property type="term" value="F:iron ion binding"/>
    <property type="evidence" value="ECO:0007669"/>
    <property type="project" value="InterPro"/>
</dbReference>
<evidence type="ECO:0000256" key="4">
    <source>
        <dbReference type="ARBA" id="ARBA00023002"/>
    </source>
</evidence>
<evidence type="ECO:0000259" key="8">
    <source>
        <dbReference type="PROSITE" id="PS51410"/>
    </source>
</evidence>
<organism evidence="9 10">
    <name type="scientific">Pedobacter petrophilus</name>
    <dbReference type="NCBI Taxonomy" id="1908241"/>
    <lineage>
        <taxon>Bacteria</taxon>
        <taxon>Pseudomonadati</taxon>
        <taxon>Bacteroidota</taxon>
        <taxon>Sphingobacteriia</taxon>
        <taxon>Sphingobacteriales</taxon>
        <taxon>Sphingobacteriaceae</taxon>
        <taxon>Pedobacter</taxon>
    </lineage>
</organism>
<feature type="binding site" evidence="7">
    <location>
        <position position="132"/>
    </location>
    <ligand>
        <name>Fe cation</name>
        <dbReference type="ChEBI" id="CHEBI:24875"/>
    </ligand>
</feature>